<evidence type="ECO:0008006" key="4">
    <source>
        <dbReference type="Google" id="ProtNLM"/>
    </source>
</evidence>
<gene>
    <name evidence="2" type="ORF">HRQ87_11305</name>
</gene>
<dbReference type="Proteomes" id="UP000777935">
    <property type="component" value="Unassembled WGS sequence"/>
</dbReference>
<dbReference type="RefSeq" id="WP_174138374.1">
    <property type="nucleotide sequence ID" value="NZ_JABUFE010000006.1"/>
</dbReference>
<organism evidence="2 3">
    <name type="scientific">Parasulfitobacter algicola</name>
    <dbReference type="NCBI Taxonomy" id="2614809"/>
    <lineage>
        <taxon>Bacteria</taxon>
        <taxon>Pseudomonadati</taxon>
        <taxon>Pseudomonadota</taxon>
        <taxon>Alphaproteobacteria</taxon>
        <taxon>Rhodobacterales</taxon>
        <taxon>Roseobacteraceae</taxon>
        <taxon>Parasulfitobacter</taxon>
    </lineage>
</organism>
<protein>
    <recommendedName>
        <fullName evidence="4">Transmembrane protein</fullName>
    </recommendedName>
</protein>
<feature type="transmembrane region" description="Helical" evidence="1">
    <location>
        <begin position="12"/>
        <end position="37"/>
    </location>
</feature>
<dbReference type="PROSITE" id="PS51257">
    <property type="entry name" value="PROKAR_LIPOPROTEIN"/>
    <property type="match status" value="1"/>
</dbReference>
<proteinExistence type="predicted"/>
<keyword evidence="1" id="KW-0472">Membrane</keyword>
<evidence type="ECO:0000313" key="3">
    <source>
        <dbReference type="Proteomes" id="UP000777935"/>
    </source>
</evidence>
<name>A0ABX2IWC5_9RHOB</name>
<reference evidence="2 3" key="1">
    <citation type="submission" date="2020-06" db="EMBL/GenBank/DDBJ databases">
        <title>Sulfitobacter algicola sp. nov., isolated from green algae.</title>
        <authorList>
            <person name="Wang C."/>
        </authorList>
    </citation>
    <scope>NUCLEOTIDE SEQUENCE [LARGE SCALE GENOMIC DNA]</scope>
    <source>
        <strain evidence="2 3">1151</strain>
    </source>
</reference>
<dbReference type="EMBL" id="JABUFE010000006">
    <property type="protein sequence ID" value="NSX55390.1"/>
    <property type="molecule type" value="Genomic_DNA"/>
</dbReference>
<accession>A0ABX2IWC5</accession>
<evidence type="ECO:0000313" key="2">
    <source>
        <dbReference type="EMBL" id="NSX55390.1"/>
    </source>
</evidence>
<comment type="caution">
    <text evidence="2">The sequence shown here is derived from an EMBL/GenBank/DDBJ whole genome shotgun (WGS) entry which is preliminary data.</text>
</comment>
<feature type="transmembrane region" description="Helical" evidence="1">
    <location>
        <begin position="43"/>
        <end position="70"/>
    </location>
</feature>
<evidence type="ECO:0000256" key="1">
    <source>
        <dbReference type="SAM" id="Phobius"/>
    </source>
</evidence>
<keyword evidence="1" id="KW-1133">Transmembrane helix</keyword>
<keyword evidence="1" id="KW-0812">Transmembrane</keyword>
<keyword evidence="3" id="KW-1185">Reference proteome</keyword>
<sequence length="80" mass="8707">MNTTKQGRTIEILHWGVGLAACAALLFVLVAALIFYVDDDSETSVLFALAFLVPLIICSGLYLAAVMPFLGPKRGYRRGF</sequence>